<feature type="domain" description="DUF218" evidence="3">
    <location>
        <begin position="71"/>
        <end position="183"/>
    </location>
</feature>
<evidence type="ECO:0000313" key="5">
    <source>
        <dbReference type="Proteomes" id="UP000250086"/>
    </source>
</evidence>
<evidence type="ECO:0000256" key="2">
    <source>
        <dbReference type="SAM" id="Phobius"/>
    </source>
</evidence>
<proteinExistence type="predicted"/>
<sequence length="325" mass="36857">MIKNDSSGFKSDMHGFIKGFAYLFIIGVVIFTIYMVLCLFRISSYAFFTYDSYNNIPYNRVGLLLGTSSNISPGRPNEFFTNRILAASTLYKKNKIDYILVSGDNRHPSYNEPREMTRALIKSGVPAKRIISDYAGFRTIDSIIRAKSVFMLNELTIISQDFHNERALFIAKANGINAIAFNASNPVSEVANFKVEVREFFARIMCVFDIYFLNSQPKFLGEPIAIGDAAMPKQPTDKAKLPTSKLKRPSLSVAGLKQKRIEDMRHLAKQPTDSALMLRQQQEARLRLKHMLETEDKLERQSVPLLPVTVPKKEEVSNSHGDPWD</sequence>
<dbReference type="Proteomes" id="UP000250086">
    <property type="component" value="Unassembled WGS sequence"/>
</dbReference>
<dbReference type="AlphaFoldDB" id="A0A2X0V9D7"/>
<keyword evidence="5" id="KW-1185">Reference proteome</keyword>
<evidence type="ECO:0000256" key="1">
    <source>
        <dbReference type="SAM" id="MobiDB-lite"/>
    </source>
</evidence>
<dbReference type="InterPro" id="IPR003848">
    <property type="entry name" value="DUF218"/>
</dbReference>
<dbReference type="PANTHER" id="PTHR30336">
    <property type="entry name" value="INNER MEMBRANE PROTEIN, PROBABLE PERMEASE"/>
    <property type="match status" value="1"/>
</dbReference>
<organism evidence="4 5">
    <name type="scientific">Anaerobiospirillum thomasii</name>
    <dbReference type="NCBI Taxonomy" id="179995"/>
    <lineage>
        <taxon>Bacteria</taxon>
        <taxon>Pseudomonadati</taxon>
        <taxon>Pseudomonadota</taxon>
        <taxon>Gammaproteobacteria</taxon>
        <taxon>Aeromonadales</taxon>
        <taxon>Succinivibrionaceae</taxon>
        <taxon>Anaerobiospirillum</taxon>
    </lineage>
</organism>
<dbReference type="Pfam" id="PF02698">
    <property type="entry name" value="DUF218"/>
    <property type="match status" value="1"/>
</dbReference>
<evidence type="ECO:0000313" key="4">
    <source>
        <dbReference type="EMBL" id="SPT69746.1"/>
    </source>
</evidence>
<feature type="region of interest" description="Disordered" evidence="1">
    <location>
        <begin position="303"/>
        <end position="325"/>
    </location>
</feature>
<evidence type="ECO:0000259" key="3">
    <source>
        <dbReference type="Pfam" id="PF02698"/>
    </source>
</evidence>
<reference evidence="4 5" key="1">
    <citation type="submission" date="2018-06" db="EMBL/GenBank/DDBJ databases">
        <authorList>
            <consortium name="Pathogen Informatics"/>
            <person name="Doyle S."/>
        </authorList>
    </citation>
    <scope>NUCLEOTIDE SEQUENCE [LARGE SCALE GENOMIC DNA]</scope>
    <source>
        <strain evidence="4 5">NCTC13093</strain>
    </source>
</reference>
<feature type="compositionally biased region" description="Basic and acidic residues" evidence="1">
    <location>
        <begin position="311"/>
        <end position="325"/>
    </location>
</feature>
<accession>A0A2X0V9D7</accession>
<keyword evidence="2" id="KW-0472">Membrane</keyword>
<dbReference type="PANTHER" id="PTHR30336:SF6">
    <property type="entry name" value="INTEGRAL MEMBRANE PROTEIN"/>
    <property type="match status" value="1"/>
</dbReference>
<feature type="transmembrane region" description="Helical" evidence="2">
    <location>
        <begin position="20"/>
        <end position="40"/>
    </location>
</feature>
<name>A0A2X0V9D7_9GAMM</name>
<gene>
    <name evidence="4" type="ORF">NCTC13093_01126</name>
</gene>
<dbReference type="InterPro" id="IPR051599">
    <property type="entry name" value="Cell_Envelope_Assoc"/>
</dbReference>
<dbReference type="CDD" id="cd06259">
    <property type="entry name" value="YdcF-like"/>
    <property type="match status" value="1"/>
</dbReference>
<dbReference type="GO" id="GO:0005886">
    <property type="term" value="C:plasma membrane"/>
    <property type="evidence" value="ECO:0007669"/>
    <property type="project" value="TreeGrafter"/>
</dbReference>
<protein>
    <submittedName>
        <fullName evidence="4">Vancomycin high temperature exclusion protein</fullName>
    </submittedName>
</protein>
<keyword evidence="2" id="KW-1133">Transmembrane helix</keyword>
<keyword evidence="2" id="KW-0812">Transmembrane</keyword>
<dbReference type="EMBL" id="UAPV01000001">
    <property type="protein sequence ID" value="SPT69746.1"/>
    <property type="molecule type" value="Genomic_DNA"/>
</dbReference>
<dbReference type="RefSeq" id="WP_258400060.1">
    <property type="nucleotide sequence ID" value="NZ_UAPV01000001.1"/>
</dbReference>